<dbReference type="PROSITE" id="PS00622">
    <property type="entry name" value="HTH_LUXR_1"/>
    <property type="match status" value="1"/>
</dbReference>
<dbReference type="InterPro" id="IPR011006">
    <property type="entry name" value="CheY-like_superfamily"/>
</dbReference>
<organism evidence="8 9">
    <name type="scientific">Paludibaculum fermentans</name>
    <dbReference type="NCBI Taxonomy" id="1473598"/>
    <lineage>
        <taxon>Bacteria</taxon>
        <taxon>Pseudomonadati</taxon>
        <taxon>Acidobacteriota</taxon>
        <taxon>Terriglobia</taxon>
        <taxon>Bryobacterales</taxon>
        <taxon>Bryobacteraceae</taxon>
        <taxon>Paludibaculum</taxon>
    </lineage>
</organism>
<dbReference type="SUPFAM" id="SSF46894">
    <property type="entry name" value="C-terminal effector domain of the bipartite response regulators"/>
    <property type="match status" value="1"/>
</dbReference>
<dbReference type="PANTHER" id="PTHR43214">
    <property type="entry name" value="TWO-COMPONENT RESPONSE REGULATOR"/>
    <property type="match status" value="1"/>
</dbReference>
<dbReference type="CDD" id="cd17535">
    <property type="entry name" value="REC_NarL-like"/>
    <property type="match status" value="1"/>
</dbReference>
<dbReference type="EMBL" id="CP063849">
    <property type="protein sequence ID" value="QOY88041.1"/>
    <property type="molecule type" value="Genomic_DNA"/>
</dbReference>
<dbReference type="Gene3D" id="3.40.50.2300">
    <property type="match status" value="1"/>
</dbReference>
<sequence>MPSIRVLLADDHKLMRSGLRLLVEQQPEFRVVGEAGDGRQAVALATELKPDVAVLDIGMPELNGIEAARQITEQLPETAVVMLSMHSDESYVLRALKAGARGYLLKDSAEADLVQAIVAVREGKSFFSPAVSQVLLEDYLRKLRKTGAEDSYELLSPREREILQLVAEGKSSKDVANLLNLSVYTVETHRANLMKKLNLKSMPELILYAVRKGVIS</sequence>
<dbReference type="Pfam" id="PF00072">
    <property type="entry name" value="Response_reg"/>
    <property type="match status" value="1"/>
</dbReference>
<keyword evidence="9" id="KW-1185">Reference proteome</keyword>
<evidence type="ECO:0000256" key="2">
    <source>
        <dbReference type="ARBA" id="ARBA00023015"/>
    </source>
</evidence>
<dbReference type="InterPro" id="IPR039420">
    <property type="entry name" value="WalR-like"/>
</dbReference>
<dbReference type="InterPro" id="IPR016032">
    <property type="entry name" value="Sig_transdc_resp-reg_C-effctor"/>
</dbReference>
<evidence type="ECO:0000313" key="9">
    <source>
        <dbReference type="Proteomes" id="UP000593892"/>
    </source>
</evidence>
<evidence type="ECO:0000313" key="8">
    <source>
        <dbReference type="EMBL" id="QOY88041.1"/>
    </source>
</evidence>
<keyword evidence="3" id="KW-0238">DNA-binding</keyword>
<dbReference type="SUPFAM" id="SSF52172">
    <property type="entry name" value="CheY-like"/>
    <property type="match status" value="1"/>
</dbReference>
<feature type="modified residue" description="4-aspartylphosphate" evidence="5">
    <location>
        <position position="56"/>
    </location>
</feature>
<evidence type="ECO:0000256" key="4">
    <source>
        <dbReference type="ARBA" id="ARBA00023163"/>
    </source>
</evidence>
<keyword evidence="4" id="KW-0804">Transcription</keyword>
<accession>A0A7S7SL48</accession>
<name>A0A7S7SL48_PALFE</name>
<dbReference type="GO" id="GO:0006355">
    <property type="term" value="P:regulation of DNA-templated transcription"/>
    <property type="evidence" value="ECO:0007669"/>
    <property type="project" value="InterPro"/>
</dbReference>
<reference evidence="8 9" key="1">
    <citation type="submission" date="2020-10" db="EMBL/GenBank/DDBJ databases">
        <title>Complete genome sequence of Paludibaculum fermentans P105T, a facultatively anaerobic acidobacterium capable of dissimilatory Fe(III) reduction.</title>
        <authorList>
            <person name="Dedysh S.N."/>
            <person name="Beletsky A.V."/>
            <person name="Kulichevskaya I.S."/>
            <person name="Mardanov A.V."/>
            <person name="Ravin N.V."/>
        </authorList>
    </citation>
    <scope>NUCLEOTIDE SEQUENCE [LARGE SCALE GENOMIC DNA]</scope>
    <source>
        <strain evidence="8 9">P105</strain>
    </source>
</reference>
<dbReference type="GO" id="GO:0003677">
    <property type="term" value="F:DNA binding"/>
    <property type="evidence" value="ECO:0007669"/>
    <property type="project" value="UniProtKB-KW"/>
</dbReference>
<dbReference type="PRINTS" id="PR00038">
    <property type="entry name" value="HTHLUXR"/>
</dbReference>
<evidence type="ECO:0000259" key="6">
    <source>
        <dbReference type="PROSITE" id="PS50043"/>
    </source>
</evidence>
<gene>
    <name evidence="8" type="ORF">IRI77_35790</name>
</gene>
<dbReference type="Proteomes" id="UP000593892">
    <property type="component" value="Chromosome"/>
</dbReference>
<protein>
    <submittedName>
        <fullName evidence="8">Response regulator transcription factor</fullName>
    </submittedName>
</protein>
<keyword evidence="1 5" id="KW-0597">Phosphoprotein</keyword>
<dbReference type="SMART" id="SM00448">
    <property type="entry name" value="REC"/>
    <property type="match status" value="1"/>
</dbReference>
<proteinExistence type="predicted"/>
<dbReference type="PROSITE" id="PS50110">
    <property type="entry name" value="RESPONSE_REGULATORY"/>
    <property type="match status" value="1"/>
</dbReference>
<evidence type="ECO:0000256" key="5">
    <source>
        <dbReference type="PROSITE-ProRule" id="PRU00169"/>
    </source>
</evidence>
<dbReference type="GO" id="GO:0000160">
    <property type="term" value="P:phosphorelay signal transduction system"/>
    <property type="evidence" value="ECO:0007669"/>
    <property type="project" value="InterPro"/>
</dbReference>
<dbReference type="RefSeq" id="WP_194449704.1">
    <property type="nucleotide sequence ID" value="NZ_CP063849.1"/>
</dbReference>
<dbReference type="PROSITE" id="PS50043">
    <property type="entry name" value="HTH_LUXR_2"/>
    <property type="match status" value="1"/>
</dbReference>
<dbReference type="AlphaFoldDB" id="A0A7S7SL48"/>
<dbReference type="KEGG" id="pfer:IRI77_35790"/>
<feature type="domain" description="Response regulatory" evidence="7">
    <location>
        <begin position="5"/>
        <end position="121"/>
    </location>
</feature>
<dbReference type="PANTHER" id="PTHR43214:SF41">
    <property type="entry name" value="NITRATE_NITRITE RESPONSE REGULATOR PROTEIN NARP"/>
    <property type="match status" value="1"/>
</dbReference>
<dbReference type="Pfam" id="PF00196">
    <property type="entry name" value="GerE"/>
    <property type="match status" value="1"/>
</dbReference>
<feature type="domain" description="HTH luxR-type" evidence="6">
    <location>
        <begin position="148"/>
        <end position="213"/>
    </location>
</feature>
<dbReference type="CDD" id="cd06170">
    <property type="entry name" value="LuxR_C_like"/>
    <property type="match status" value="1"/>
</dbReference>
<evidence type="ECO:0000256" key="1">
    <source>
        <dbReference type="ARBA" id="ARBA00022553"/>
    </source>
</evidence>
<evidence type="ECO:0000256" key="3">
    <source>
        <dbReference type="ARBA" id="ARBA00023125"/>
    </source>
</evidence>
<dbReference type="InterPro" id="IPR058245">
    <property type="entry name" value="NreC/VraR/RcsB-like_REC"/>
</dbReference>
<dbReference type="InterPro" id="IPR001789">
    <property type="entry name" value="Sig_transdc_resp-reg_receiver"/>
</dbReference>
<keyword evidence="2" id="KW-0805">Transcription regulation</keyword>
<dbReference type="SMART" id="SM00421">
    <property type="entry name" value="HTH_LUXR"/>
    <property type="match status" value="1"/>
</dbReference>
<evidence type="ECO:0000259" key="7">
    <source>
        <dbReference type="PROSITE" id="PS50110"/>
    </source>
</evidence>
<dbReference type="InterPro" id="IPR000792">
    <property type="entry name" value="Tscrpt_reg_LuxR_C"/>
</dbReference>